<protein>
    <submittedName>
        <fullName evidence="1">Uncharacterized protein</fullName>
    </submittedName>
</protein>
<proteinExistence type="predicted"/>
<dbReference type="Proteomes" id="UP000821845">
    <property type="component" value="Chromosome 1"/>
</dbReference>
<evidence type="ECO:0000313" key="2">
    <source>
        <dbReference type="Proteomes" id="UP000821845"/>
    </source>
</evidence>
<dbReference type="EMBL" id="CM023481">
    <property type="protein sequence ID" value="KAH6946472.1"/>
    <property type="molecule type" value="Genomic_DNA"/>
</dbReference>
<reference evidence="1" key="1">
    <citation type="submission" date="2020-05" db="EMBL/GenBank/DDBJ databases">
        <title>Large-scale comparative analyses of tick genomes elucidate their genetic diversity and vector capacities.</title>
        <authorList>
            <person name="Jia N."/>
            <person name="Wang J."/>
            <person name="Shi W."/>
            <person name="Du L."/>
            <person name="Sun Y."/>
            <person name="Zhan W."/>
            <person name="Jiang J."/>
            <person name="Wang Q."/>
            <person name="Zhang B."/>
            <person name="Ji P."/>
            <person name="Sakyi L.B."/>
            <person name="Cui X."/>
            <person name="Yuan T."/>
            <person name="Jiang B."/>
            <person name="Yang W."/>
            <person name="Lam T.T.-Y."/>
            <person name="Chang Q."/>
            <person name="Ding S."/>
            <person name="Wang X."/>
            <person name="Zhu J."/>
            <person name="Ruan X."/>
            <person name="Zhao L."/>
            <person name="Wei J."/>
            <person name="Que T."/>
            <person name="Du C."/>
            <person name="Cheng J."/>
            <person name="Dai P."/>
            <person name="Han X."/>
            <person name="Huang E."/>
            <person name="Gao Y."/>
            <person name="Liu J."/>
            <person name="Shao H."/>
            <person name="Ye R."/>
            <person name="Li L."/>
            <person name="Wei W."/>
            <person name="Wang X."/>
            <person name="Wang C."/>
            <person name="Yang T."/>
            <person name="Huo Q."/>
            <person name="Li W."/>
            <person name="Guo W."/>
            <person name="Chen H."/>
            <person name="Zhou L."/>
            <person name="Ni X."/>
            <person name="Tian J."/>
            <person name="Zhou Y."/>
            <person name="Sheng Y."/>
            <person name="Liu T."/>
            <person name="Pan Y."/>
            <person name="Xia L."/>
            <person name="Li J."/>
            <person name="Zhao F."/>
            <person name="Cao W."/>
        </authorList>
    </citation>
    <scope>NUCLEOTIDE SEQUENCE</scope>
    <source>
        <strain evidence="1">Hyas-2018</strain>
    </source>
</reference>
<gene>
    <name evidence="1" type="ORF">HPB50_013685</name>
</gene>
<name>A0ACB7TG14_HYAAI</name>
<keyword evidence="2" id="KW-1185">Reference proteome</keyword>
<evidence type="ECO:0000313" key="1">
    <source>
        <dbReference type="EMBL" id="KAH6946472.1"/>
    </source>
</evidence>
<sequence>MVEFWWGSYLANVLSQQKKEDKERGASQVVVLGENVELPDNIYSLLKKGPKFSLEPVVQPHELLAFNRRVANRAPQEQHDRCLLEGVDALALKMNLQRWYPDEDHLTASGVAKEAAELSWEPSKLLQRGWIVVMKANQLVEASVAQQTALSPSLAVAVL</sequence>
<organism evidence="1 2">
    <name type="scientific">Hyalomma asiaticum</name>
    <name type="common">Tick</name>
    <dbReference type="NCBI Taxonomy" id="266040"/>
    <lineage>
        <taxon>Eukaryota</taxon>
        <taxon>Metazoa</taxon>
        <taxon>Ecdysozoa</taxon>
        <taxon>Arthropoda</taxon>
        <taxon>Chelicerata</taxon>
        <taxon>Arachnida</taxon>
        <taxon>Acari</taxon>
        <taxon>Parasitiformes</taxon>
        <taxon>Ixodida</taxon>
        <taxon>Ixodoidea</taxon>
        <taxon>Ixodidae</taxon>
        <taxon>Hyalomminae</taxon>
        <taxon>Hyalomma</taxon>
    </lineage>
</organism>
<accession>A0ACB7TG14</accession>
<comment type="caution">
    <text evidence="1">The sequence shown here is derived from an EMBL/GenBank/DDBJ whole genome shotgun (WGS) entry which is preliminary data.</text>
</comment>